<dbReference type="Proteomes" id="UP001500236">
    <property type="component" value="Unassembled WGS sequence"/>
</dbReference>
<sequence length="102" mass="10946">MTCSPQHSALAPPAPPVHRFTTAQRAADRAIVTVLVGLVLLPMLLGPMALILVRRTRRLGGERLRWVVVVAWSEIVVGILILAVITMTLFSLLTMAAHGSAS</sequence>
<evidence type="ECO:0008006" key="4">
    <source>
        <dbReference type="Google" id="ProtNLM"/>
    </source>
</evidence>
<accession>A0ABP6M5V6</accession>
<evidence type="ECO:0000313" key="2">
    <source>
        <dbReference type="EMBL" id="GAA3075686.1"/>
    </source>
</evidence>
<gene>
    <name evidence="2" type="ORF">GCM10010529_29240</name>
</gene>
<feature type="transmembrane region" description="Helical" evidence="1">
    <location>
        <begin position="30"/>
        <end position="52"/>
    </location>
</feature>
<feature type="transmembrane region" description="Helical" evidence="1">
    <location>
        <begin position="64"/>
        <end position="93"/>
    </location>
</feature>
<protein>
    <recommendedName>
        <fullName evidence="4">DUF4190 domain-containing protein</fullName>
    </recommendedName>
</protein>
<proteinExistence type="predicted"/>
<evidence type="ECO:0000313" key="3">
    <source>
        <dbReference type="Proteomes" id="UP001500236"/>
    </source>
</evidence>
<dbReference type="EMBL" id="BAAAVT010000026">
    <property type="protein sequence ID" value="GAA3075686.1"/>
    <property type="molecule type" value="Genomic_DNA"/>
</dbReference>
<reference evidence="3" key="1">
    <citation type="journal article" date="2019" name="Int. J. Syst. Evol. Microbiol.">
        <title>The Global Catalogue of Microorganisms (GCM) 10K type strain sequencing project: providing services to taxonomists for standard genome sequencing and annotation.</title>
        <authorList>
            <consortium name="The Broad Institute Genomics Platform"/>
            <consortium name="The Broad Institute Genome Sequencing Center for Infectious Disease"/>
            <person name="Wu L."/>
            <person name="Ma J."/>
        </authorList>
    </citation>
    <scope>NUCLEOTIDE SEQUENCE [LARGE SCALE GENOMIC DNA]</scope>
    <source>
        <strain evidence="3">JCM 14309</strain>
    </source>
</reference>
<name>A0ABP6M5V6_9MICC</name>
<comment type="caution">
    <text evidence="2">The sequence shown here is derived from an EMBL/GenBank/DDBJ whole genome shotgun (WGS) entry which is preliminary data.</text>
</comment>
<evidence type="ECO:0000256" key="1">
    <source>
        <dbReference type="SAM" id="Phobius"/>
    </source>
</evidence>
<organism evidence="2 3">
    <name type="scientific">Nesterenkonia aethiopica</name>
    <dbReference type="NCBI Taxonomy" id="269144"/>
    <lineage>
        <taxon>Bacteria</taxon>
        <taxon>Bacillati</taxon>
        <taxon>Actinomycetota</taxon>
        <taxon>Actinomycetes</taxon>
        <taxon>Micrococcales</taxon>
        <taxon>Micrococcaceae</taxon>
        <taxon>Nesterenkonia</taxon>
    </lineage>
</organism>
<keyword evidence="1" id="KW-1133">Transmembrane helix</keyword>
<dbReference type="RefSeq" id="WP_344684836.1">
    <property type="nucleotide sequence ID" value="NZ_BAAAVT010000026.1"/>
</dbReference>
<keyword evidence="3" id="KW-1185">Reference proteome</keyword>
<keyword evidence="1" id="KW-0472">Membrane</keyword>
<keyword evidence="1" id="KW-0812">Transmembrane</keyword>